<keyword evidence="1" id="KW-0812">Transmembrane</keyword>
<sequence length="201" mass="23498">MIKYRIFTESKKFIFTNNVILCMVFVVTFLAYLVHKYIFGWIIISERNFQFVFLLPICLALYFKFILSWSQYEPLKGTLNTYMELHEDCIIVEKDKYSVDEIKSINILNFDFKDDHNYAGKGNYNGILSNGIGNLLKINLINGKSIELNFQQDKENVLASAKKELVSYYKKGKISRQNFAEICGYEDSDIDVISSIVRYYS</sequence>
<keyword evidence="1" id="KW-0472">Membrane</keyword>
<proteinExistence type="predicted"/>
<accession>A0A940X7W4</accession>
<dbReference type="EMBL" id="JAGFBV010000015">
    <property type="protein sequence ID" value="MBP4138529.1"/>
    <property type="molecule type" value="Genomic_DNA"/>
</dbReference>
<organism evidence="2 3">
    <name type="scientific">Flavobacterium geliluteum</name>
    <dbReference type="NCBI Taxonomy" id="2816120"/>
    <lineage>
        <taxon>Bacteria</taxon>
        <taxon>Pseudomonadati</taxon>
        <taxon>Bacteroidota</taxon>
        <taxon>Flavobacteriia</taxon>
        <taxon>Flavobacteriales</taxon>
        <taxon>Flavobacteriaceae</taxon>
        <taxon>Flavobacterium</taxon>
    </lineage>
</organism>
<feature type="transmembrane region" description="Helical" evidence="1">
    <location>
        <begin position="49"/>
        <end position="67"/>
    </location>
</feature>
<gene>
    <name evidence="2" type="ORF">J3495_10550</name>
</gene>
<dbReference type="RefSeq" id="WP_210666523.1">
    <property type="nucleotide sequence ID" value="NZ_JAGFBV010000015.1"/>
</dbReference>
<name>A0A940X7W4_9FLAO</name>
<evidence type="ECO:0000256" key="1">
    <source>
        <dbReference type="SAM" id="Phobius"/>
    </source>
</evidence>
<reference evidence="2 3" key="1">
    <citation type="submission" date="2021-03" db="EMBL/GenBank/DDBJ databases">
        <title>Flavobacterium Flabelliformis Sp. Nov. And Flavobacterium Geliluteum Sp. Nov., Two Novel Multidrug Resistant Psychrophilic Species Isolated From Antarctica.</title>
        <authorList>
            <person name="Kralova S."/>
            <person name="Busse H.J."/>
            <person name="Bezdicek M."/>
            <person name="Nykrynova M."/>
            <person name="Kroupova E."/>
            <person name="Krsek D."/>
            <person name="Sedlacek I."/>
        </authorList>
    </citation>
    <scope>NUCLEOTIDE SEQUENCE [LARGE SCALE GENOMIC DNA]</scope>
    <source>
        <strain evidence="2 3">P7388</strain>
    </source>
</reference>
<evidence type="ECO:0000313" key="3">
    <source>
        <dbReference type="Proteomes" id="UP000675047"/>
    </source>
</evidence>
<dbReference type="AlphaFoldDB" id="A0A940X7W4"/>
<dbReference type="Proteomes" id="UP000675047">
    <property type="component" value="Unassembled WGS sequence"/>
</dbReference>
<keyword evidence="3" id="KW-1185">Reference proteome</keyword>
<evidence type="ECO:0000313" key="2">
    <source>
        <dbReference type="EMBL" id="MBP4138529.1"/>
    </source>
</evidence>
<comment type="caution">
    <text evidence="2">The sequence shown here is derived from an EMBL/GenBank/DDBJ whole genome shotgun (WGS) entry which is preliminary data.</text>
</comment>
<keyword evidence="1" id="KW-1133">Transmembrane helix</keyword>
<feature type="transmembrane region" description="Helical" evidence="1">
    <location>
        <begin position="20"/>
        <end position="43"/>
    </location>
</feature>
<protein>
    <submittedName>
        <fullName evidence="2">Uncharacterized protein</fullName>
    </submittedName>
</protein>